<evidence type="ECO:0000259" key="2">
    <source>
        <dbReference type="Pfam" id="PF25109"/>
    </source>
</evidence>
<evidence type="ECO:0000313" key="4">
    <source>
        <dbReference type="Proteomes" id="UP001552594"/>
    </source>
</evidence>
<evidence type="ECO:0000313" key="3">
    <source>
        <dbReference type="EMBL" id="MEV5508545.1"/>
    </source>
</evidence>
<accession>A0ABV3K0J9</accession>
<evidence type="ECO:0000256" key="1">
    <source>
        <dbReference type="SAM" id="MobiDB-lite"/>
    </source>
</evidence>
<proteinExistence type="predicted"/>
<reference evidence="3 4" key="1">
    <citation type="submission" date="2024-06" db="EMBL/GenBank/DDBJ databases">
        <title>The Natural Products Discovery Center: Release of the First 8490 Sequenced Strains for Exploring Actinobacteria Biosynthetic Diversity.</title>
        <authorList>
            <person name="Kalkreuter E."/>
            <person name="Kautsar S.A."/>
            <person name="Yang D."/>
            <person name="Bader C.D."/>
            <person name="Teijaro C.N."/>
            <person name="Fluegel L."/>
            <person name="Davis C.M."/>
            <person name="Simpson J.R."/>
            <person name="Lauterbach L."/>
            <person name="Steele A.D."/>
            <person name="Gui C."/>
            <person name="Meng S."/>
            <person name="Li G."/>
            <person name="Viehrig K."/>
            <person name="Ye F."/>
            <person name="Su P."/>
            <person name="Kiefer A.F."/>
            <person name="Nichols A."/>
            <person name="Cepeda A.J."/>
            <person name="Yan W."/>
            <person name="Fan B."/>
            <person name="Jiang Y."/>
            <person name="Adhikari A."/>
            <person name="Zheng C.-J."/>
            <person name="Schuster L."/>
            <person name="Cowan T.M."/>
            <person name="Smanski M.J."/>
            <person name="Chevrette M.G."/>
            <person name="De Carvalho L.P.S."/>
            <person name="Shen B."/>
        </authorList>
    </citation>
    <scope>NUCLEOTIDE SEQUENCE [LARGE SCALE GENOMIC DNA]</scope>
    <source>
        <strain evidence="3 4">NPDC052347</strain>
    </source>
</reference>
<organism evidence="3 4">
    <name type="scientific">Streptomyces orinoci</name>
    <name type="common">Streptoverticillium orinoci</name>
    <dbReference type="NCBI Taxonomy" id="67339"/>
    <lineage>
        <taxon>Bacteria</taxon>
        <taxon>Bacillati</taxon>
        <taxon>Actinomycetota</taxon>
        <taxon>Actinomycetes</taxon>
        <taxon>Kitasatosporales</taxon>
        <taxon>Streptomycetaceae</taxon>
        <taxon>Streptomyces</taxon>
    </lineage>
</organism>
<protein>
    <recommendedName>
        <fullName evidence="2">Polynucleotide kinase PNKP phosphatase domain-containing protein</fullName>
    </recommendedName>
</protein>
<dbReference type="Pfam" id="PF25109">
    <property type="entry name" value="HAD_PNKP"/>
    <property type="match status" value="1"/>
</dbReference>
<gene>
    <name evidence="3" type="ORF">AB0L16_19070</name>
</gene>
<dbReference type="SUPFAM" id="SSF56784">
    <property type="entry name" value="HAD-like"/>
    <property type="match status" value="1"/>
</dbReference>
<sequence length="176" mass="19358">MVRPAGRAPETGGQPGGGPRPLAVFDLDGTLADVRHRLHLVRGVPRDWDAFFAAAPADPPLDEGVRLALACARHSELAYLTGRPESCREDTVDWLARHSLPAGRLLMRPEGDRRPARTLKPELLRGLAAQRPVTAVVDDDRQVCAAYEAAGFRVLHARWAEPQPLLEQVQEREGRT</sequence>
<feature type="domain" description="Polynucleotide kinase PNKP phosphatase" evidence="2">
    <location>
        <begin position="24"/>
        <end position="155"/>
    </location>
</feature>
<name>A0ABV3K0J9_STRON</name>
<dbReference type="Gene3D" id="3.40.50.1000">
    <property type="entry name" value="HAD superfamily/HAD-like"/>
    <property type="match status" value="1"/>
</dbReference>
<feature type="region of interest" description="Disordered" evidence="1">
    <location>
        <begin position="1"/>
        <end position="21"/>
    </location>
</feature>
<comment type="caution">
    <text evidence="3">The sequence shown here is derived from an EMBL/GenBank/DDBJ whole genome shotgun (WGS) entry which is preliminary data.</text>
</comment>
<dbReference type="EMBL" id="JBFAUK010000014">
    <property type="protein sequence ID" value="MEV5508545.1"/>
    <property type="molecule type" value="Genomic_DNA"/>
</dbReference>
<dbReference type="RefSeq" id="WP_241560890.1">
    <property type="nucleotide sequence ID" value="NZ_JBFAUK010000014.1"/>
</dbReference>
<dbReference type="InterPro" id="IPR056782">
    <property type="entry name" value="HAD_PNKP"/>
</dbReference>
<dbReference type="InterPro" id="IPR036412">
    <property type="entry name" value="HAD-like_sf"/>
</dbReference>
<keyword evidence="4" id="KW-1185">Reference proteome</keyword>
<dbReference type="Proteomes" id="UP001552594">
    <property type="component" value="Unassembled WGS sequence"/>
</dbReference>
<dbReference type="InterPro" id="IPR023214">
    <property type="entry name" value="HAD_sf"/>
</dbReference>